<feature type="compositionally biased region" description="Basic and acidic residues" evidence="1">
    <location>
        <begin position="49"/>
        <end position="60"/>
    </location>
</feature>
<feature type="compositionally biased region" description="Low complexity" evidence="1">
    <location>
        <begin position="107"/>
        <end position="127"/>
    </location>
</feature>
<dbReference type="EMBL" id="JAAQHG020000008">
    <property type="protein sequence ID" value="KAL1587913.1"/>
    <property type="molecule type" value="Genomic_DNA"/>
</dbReference>
<feature type="compositionally biased region" description="Low complexity" evidence="1">
    <location>
        <begin position="770"/>
        <end position="779"/>
    </location>
</feature>
<evidence type="ECO:0000313" key="3">
    <source>
        <dbReference type="Proteomes" id="UP000803884"/>
    </source>
</evidence>
<dbReference type="GeneID" id="96004574"/>
<dbReference type="Pfam" id="PF20566">
    <property type="entry name" value="Eap1"/>
    <property type="match status" value="2"/>
</dbReference>
<evidence type="ECO:0000313" key="2">
    <source>
        <dbReference type="EMBL" id="KAL1587913.1"/>
    </source>
</evidence>
<dbReference type="InterPro" id="IPR046784">
    <property type="entry name" value="Eap1"/>
</dbReference>
<feature type="compositionally biased region" description="Pro residues" evidence="1">
    <location>
        <begin position="752"/>
        <end position="769"/>
    </location>
</feature>
<feature type="compositionally biased region" description="Polar residues" evidence="1">
    <location>
        <begin position="65"/>
        <end position="90"/>
    </location>
</feature>
<feature type="compositionally biased region" description="Low complexity" evidence="1">
    <location>
        <begin position="393"/>
        <end position="403"/>
    </location>
</feature>
<dbReference type="AlphaFoldDB" id="A0AB34KX75"/>
<organism evidence="2 3">
    <name type="scientific">Cladosporium halotolerans</name>
    <dbReference type="NCBI Taxonomy" id="1052096"/>
    <lineage>
        <taxon>Eukaryota</taxon>
        <taxon>Fungi</taxon>
        <taxon>Dikarya</taxon>
        <taxon>Ascomycota</taxon>
        <taxon>Pezizomycotina</taxon>
        <taxon>Dothideomycetes</taxon>
        <taxon>Dothideomycetidae</taxon>
        <taxon>Cladosporiales</taxon>
        <taxon>Cladosporiaceae</taxon>
        <taxon>Cladosporium</taxon>
    </lineage>
</organism>
<sequence length="788" mass="86216">MSVRHYTIEQLLKLRESPLVKKPEDLPAIEQWIDESAVQQQAHPQQSQHQKDGNSKDARSRVARPSNNGDASPMGNFSTGQRPSLMQTRSHASKNGDDVVLGPPKTAFSSSSRFARANQTGENNAGGEETEGARSRTFGERQQNRNNKSIGEKDGGRDWTALRQPKAHGESEDTRDTSDRLGKYGRRDRDRDHDGERRNGDKQDNRWGQRDDRRQNGERQGGWRDRENNRQNRGWDRSDQAEKEPEWFDEPMKKQEEDLGVGTAHTQADFQKWKEMMKGNKAPAEETAPAPPPPTQKTPAKQTAVKLDSFSEPMFGGFGVKPMDSPSDSAKAAPSKAKSSRFASVFKKDELPQVAPQEAPVQQQPMPEPGQGLNEDKAGFQRILQMLGGANIGQPQAPAMPAGPSEPASPQIRGPAGGAKQKSRFFDSAPKSPGEVHSPQSRFQSPRVQANSLPPASRGMVDDPAGFFGLPAPQKSQQDSPALPFPPSNVVSPEPSQISNGNRESYPSQQRPHEAGASGPPSRGSATPDVGIQNLLAAQRAQRPQASNKDSEFLLGLLQGQGPRPASQQPRPQQDFNLWVGQPPEPHAPKPRAPPPPGLIDDQLLRNAPPEMSRPDQPPMAGPDVARRSSQRAPAAAPPGFDEHMFMQQQMQQRRNFAEMPQQPQQQPPPPNRRMGGHPSLSGMMPQQQPQFPPDFPFMQSPPIPHQGPPQGPPGFAPNMRHPQGFANGPNIFQAQQQREPPGFGGMMQNPMSPPAPPPGFGPPPPGMPPGLMGMRSPPFEGMPGQRR</sequence>
<dbReference type="Proteomes" id="UP000803884">
    <property type="component" value="Unassembled WGS sequence"/>
</dbReference>
<evidence type="ECO:0000256" key="1">
    <source>
        <dbReference type="SAM" id="MobiDB-lite"/>
    </source>
</evidence>
<feature type="compositionally biased region" description="Low complexity" evidence="1">
    <location>
        <begin position="352"/>
        <end position="365"/>
    </location>
</feature>
<feature type="region of interest" description="Disordered" evidence="1">
    <location>
        <begin position="31"/>
        <end position="788"/>
    </location>
</feature>
<protein>
    <submittedName>
        <fullName evidence="2">Uncharacterized protein</fullName>
    </submittedName>
</protein>
<dbReference type="RefSeq" id="XP_069231018.1">
    <property type="nucleotide sequence ID" value="XM_069371736.1"/>
</dbReference>
<feature type="compositionally biased region" description="Polar residues" evidence="1">
    <location>
        <begin position="489"/>
        <end position="510"/>
    </location>
</feature>
<feature type="compositionally biased region" description="Low complexity" evidence="1">
    <location>
        <begin position="554"/>
        <end position="574"/>
    </location>
</feature>
<feature type="compositionally biased region" description="Basic and acidic residues" evidence="1">
    <location>
        <begin position="167"/>
        <end position="257"/>
    </location>
</feature>
<feature type="compositionally biased region" description="Polar residues" evidence="1">
    <location>
        <begin position="438"/>
        <end position="454"/>
    </location>
</feature>
<feature type="compositionally biased region" description="Basic and acidic residues" evidence="1">
    <location>
        <begin position="131"/>
        <end position="143"/>
    </location>
</feature>
<feature type="compositionally biased region" description="Low complexity" evidence="1">
    <location>
        <begin position="36"/>
        <end position="48"/>
    </location>
</feature>
<feature type="compositionally biased region" description="Pro residues" evidence="1">
    <location>
        <begin position="583"/>
        <end position="598"/>
    </location>
</feature>
<feature type="compositionally biased region" description="Low complexity" evidence="1">
    <location>
        <begin position="647"/>
        <end position="665"/>
    </location>
</feature>
<name>A0AB34KX75_9PEZI</name>
<feature type="compositionally biased region" description="Low complexity" evidence="1">
    <location>
        <begin position="533"/>
        <end position="546"/>
    </location>
</feature>
<proteinExistence type="predicted"/>
<accession>A0AB34KX75</accession>
<reference evidence="2 3" key="1">
    <citation type="journal article" date="2020" name="Microbiol. Resour. Announc.">
        <title>Draft Genome Sequence of a Cladosporium Species Isolated from the Mesophotic Ascidian Didemnum maculosum.</title>
        <authorList>
            <person name="Gioti A."/>
            <person name="Siaperas R."/>
            <person name="Nikolaivits E."/>
            <person name="Le Goff G."/>
            <person name="Ouazzani J."/>
            <person name="Kotoulas G."/>
            <person name="Topakas E."/>
        </authorList>
    </citation>
    <scope>NUCLEOTIDE SEQUENCE [LARGE SCALE GENOMIC DNA]</scope>
    <source>
        <strain evidence="2 3">TM138-S3</strain>
    </source>
</reference>
<feature type="compositionally biased region" description="Low complexity" evidence="1">
    <location>
        <begin position="324"/>
        <end position="337"/>
    </location>
</feature>
<keyword evidence="3" id="KW-1185">Reference proteome</keyword>
<comment type="caution">
    <text evidence="2">The sequence shown here is derived from an EMBL/GenBank/DDBJ whole genome shotgun (WGS) entry which is preliminary data.</text>
</comment>
<gene>
    <name evidence="2" type="ORF">WHR41_03130</name>
</gene>
<feature type="compositionally biased region" description="Pro residues" evidence="1">
    <location>
        <begin position="691"/>
        <end position="716"/>
    </location>
</feature>